<dbReference type="InterPro" id="IPR050411">
    <property type="entry name" value="AlphaKG_dependent_hydroxylases"/>
</dbReference>
<evidence type="ECO:0000256" key="3">
    <source>
        <dbReference type="ARBA" id="ARBA00023194"/>
    </source>
</evidence>
<dbReference type="SUPFAM" id="SSF51197">
    <property type="entry name" value="Clavaminate synthase-like"/>
    <property type="match status" value="1"/>
</dbReference>
<evidence type="ECO:0000256" key="2">
    <source>
        <dbReference type="ARBA" id="ARBA00023002"/>
    </source>
</evidence>
<gene>
    <name evidence="5" type="ORF">LVJ94_50335</name>
</gene>
<keyword evidence="3" id="KW-0045">Antibiotic biosynthesis</keyword>
<evidence type="ECO:0000259" key="4">
    <source>
        <dbReference type="Pfam" id="PF02668"/>
    </source>
</evidence>
<evidence type="ECO:0000256" key="1">
    <source>
        <dbReference type="ARBA" id="ARBA00001954"/>
    </source>
</evidence>
<feature type="domain" description="TauD/TfdA-like" evidence="4">
    <location>
        <begin position="74"/>
        <end position="307"/>
    </location>
</feature>
<sequence>MSTGENRTEVFRSPITDRAAWNAESIGGKAGVTYALDAAELSAIARLLERTRHRATYDLAKSDFETPELQRCFASICHEIMHGTGVVLVSGVTPEAFEPADFERIFWGFGLRFGTPAVQSAAHNRIGHVRNEKENPRNRGYMSDRELGFHSDAFEVIGLMCVQNAPSGGLTHIVSSLAVHNELLKHAPHVLDALYEGYPYATAERTVSSRPVTDYSIPVFSRVGQTVSSMCVDTYMRMAADKLGVTFPPDLDEGLQRFFDTCARKDLLLEFLLDPGEILLLNNFTTVHSRTKFEDSDTQRRHLLRLWLKVADGRPVVPALLARGTDYEDLCQRG</sequence>
<proteinExistence type="predicted"/>
<dbReference type="Gene3D" id="3.60.130.10">
    <property type="entry name" value="Clavaminate synthase-like"/>
    <property type="match status" value="1"/>
</dbReference>
<dbReference type="EMBL" id="CP089983">
    <property type="protein sequence ID" value="WXB05081.1"/>
    <property type="molecule type" value="Genomic_DNA"/>
</dbReference>
<organism evidence="5 6">
    <name type="scientific">Pendulispora rubella</name>
    <dbReference type="NCBI Taxonomy" id="2741070"/>
    <lineage>
        <taxon>Bacteria</taxon>
        <taxon>Pseudomonadati</taxon>
        <taxon>Myxococcota</taxon>
        <taxon>Myxococcia</taxon>
        <taxon>Myxococcales</taxon>
        <taxon>Sorangiineae</taxon>
        <taxon>Pendulisporaceae</taxon>
        <taxon>Pendulispora</taxon>
    </lineage>
</organism>
<dbReference type="InterPro" id="IPR042098">
    <property type="entry name" value="TauD-like_sf"/>
</dbReference>
<name>A0ABZ2L788_9BACT</name>
<dbReference type="GO" id="GO:0051213">
    <property type="term" value="F:dioxygenase activity"/>
    <property type="evidence" value="ECO:0007669"/>
    <property type="project" value="UniProtKB-KW"/>
</dbReference>
<keyword evidence="6" id="KW-1185">Reference proteome</keyword>
<dbReference type="RefSeq" id="WP_394834723.1">
    <property type="nucleotide sequence ID" value="NZ_CP089929.1"/>
</dbReference>
<accession>A0ABZ2L788</accession>
<keyword evidence="5" id="KW-0223">Dioxygenase</keyword>
<dbReference type="PANTHER" id="PTHR10696">
    <property type="entry name" value="GAMMA-BUTYROBETAINE HYDROXYLASE-RELATED"/>
    <property type="match status" value="1"/>
</dbReference>
<dbReference type="Proteomes" id="UP001374803">
    <property type="component" value="Chromosome"/>
</dbReference>
<keyword evidence="2" id="KW-0560">Oxidoreductase</keyword>
<dbReference type="Pfam" id="PF02668">
    <property type="entry name" value="TauD"/>
    <property type="match status" value="1"/>
</dbReference>
<evidence type="ECO:0000313" key="5">
    <source>
        <dbReference type="EMBL" id="WXB05081.1"/>
    </source>
</evidence>
<dbReference type="PANTHER" id="PTHR10696:SF56">
    <property type="entry name" value="TAUD_TFDA-LIKE DOMAIN-CONTAINING PROTEIN"/>
    <property type="match status" value="1"/>
</dbReference>
<protein>
    <submittedName>
        <fullName evidence="5">TauD/TfdA family dioxygenase</fullName>
    </submittedName>
</protein>
<evidence type="ECO:0000313" key="6">
    <source>
        <dbReference type="Proteomes" id="UP001374803"/>
    </source>
</evidence>
<reference evidence="5" key="1">
    <citation type="submission" date="2021-12" db="EMBL/GenBank/DDBJ databases">
        <title>Discovery of the Pendulisporaceae a myxobacterial family with distinct sporulation behavior and unique specialized metabolism.</title>
        <authorList>
            <person name="Garcia R."/>
            <person name="Popoff A."/>
            <person name="Bader C.D."/>
            <person name="Loehr J."/>
            <person name="Walesch S."/>
            <person name="Walt C."/>
            <person name="Boldt J."/>
            <person name="Bunk B."/>
            <person name="Haeckl F.J.F.P.J."/>
            <person name="Gunesch A.P."/>
            <person name="Birkelbach J."/>
            <person name="Nuebel U."/>
            <person name="Pietschmann T."/>
            <person name="Bach T."/>
            <person name="Mueller R."/>
        </authorList>
    </citation>
    <scope>NUCLEOTIDE SEQUENCE</scope>
    <source>
        <strain evidence="5">MSr11367</strain>
    </source>
</reference>
<dbReference type="InterPro" id="IPR003819">
    <property type="entry name" value="TauD/TfdA-like"/>
</dbReference>
<comment type="cofactor">
    <cofactor evidence="1">
        <name>Fe(2+)</name>
        <dbReference type="ChEBI" id="CHEBI:29033"/>
    </cofactor>
</comment>